<proteinExistence type="predicted"/>
<protein>
    <recommendedName>
        <fullName evidence="3">DUF4034 domain-containing protein</fullName>
    </recommendedName>
</protein>
<evidence type="ECO:0000313" key="2">
    <source>
        <dbReference type="Proteomes" id="UP001592531"/>
    </source>
</evidence>
<keyword evidence="2" id="KW-1185">Reference proteome</keyword>
<comment type="caution">
    <text evidence="1">The sequence shown here is derived from an EMBL/GenBank/DDBJ whole genome shotgun (WGS) entry which is preliminary data.</text>
</comment>
<organism evidence="1 2">
    <name type="scientific">Streptacidiphilus cavernicola</name>
    <dbReference type="NCBI Taxonomy" id="3342716"/>
    <lineage>
        <taxon>Bacteria</taxon>
        <taxon>Bacillati</taxon>
        <taxon>Actinomycetota</taxon>
        <taxon>Actinomycetes</taxon>
        <taxon>Kitasatosporales</taxon>
        <taxon>Streptomycetaceae</taxon>
        <taxon>Streptacidiphilus</taxon>
    </lineage>
</organism>
<evidence type="ECO:0000313" key="1">
    <source>
        <dbReference type="EMBL" id="MFC1421084.1"/>
    </source>
</evidence>
<name>A0ABV6W4Z8_9ACTN</name>
<reference evidence="1 2" key="1">
    <citation type="submission" date="2024-09" db="EMBL/GenBank/DDBJ databases">
        <authorList>
            <person name="Lee S.D."/>
        </authorList>
    </citation>
    <scope>NUCLEOTIDE SEQUENCE [LARGE SCALE GENOMIC DNA]</scope>
    <source>
        <strain evidence="1 2">N8-3</strain>
    </source>
</reference>
<gene>
    <name evidence="1" type="ORF">ACEZDE_31240</name>
</gene>
<evidence type="ECO:0008006" key="3">
    <source>
        <dbReference type="Google" id="ProtNLM"/>
    </source>
</evidence>
<accession>A0ABV6W4Z8</accession>
<dbReference type="RefSeq" id="WP_380543598.1">
    <property type="nucleotide sequence ID" value="NZ_JBHFAB010000033.1"/>
</dbReference>
<sequence length="340" mass="37082">MSNLSLLAPVAIGVGVAAFANRNRTRTAAGPRSVRIDPSYGDPELAALRKAAAGWDWAAAEAILRPCRERGDHARLTWLVNSIDDIGGEFLLTLPEQHPDNPLALTVAGARHVAWAWEARTGARASQVSQEMFRVFHDRLRTAETHLYAAIEADPESATPWCFLTTTSRGLQHGHEVTRRRFDAGVRRAPHHVALHASLLQQICLKWSGSHEQMHDFARQSLAQAPPGSAMGMLTATAHLEHWLDLPKGEDAAYIRRADVRAELTAAAAASVLHPAFAPSESPCAALNSFAMAFWLTGDRATAGELFRRIGDRPTSLPWGYAGNSGQVFAAARQECKKRK</sequence>
<dbReference type="Proteomes" id="UP001592531">
    <property type="component" value="Unassembled WGS sequence"/>
</dbReference>
<dbReference type="EMBL" id="JBHFAB010000033">
    <property type="protein sequence ID" value="MFC1421084.1"/>
    <property type="molecule type" value="Genomic_DNA"/>
</dbReference>